<keyword evidence="3" id="KW-1185">Reference proteome</keyword>
<dbReference type="Gene3D" id="3.10.180.10">
    <property type="entry name" value="2,3-Dihydroxybiphenyl 1,2-Dioxygenase, domain 1"/>
    <property type="match status" value="1"/>
</dbReference>
<evidence type="ECO:0000313" key="2">
    <source>
        <dbReference type="EMBL" id="TSD58613.1"/>
    </source>
</evidence>
<dbReference type="PANTHER" id="PTHR36503:SF1">
    <property type="entry name" value="BLR2520 PROTEIN"/>
    <property type="match status" value="1"/>
</dbReference>
<dbReference type="InterPro" id="IPR004360">
    <property type="entry name" value="Glyas_Fos-R_dOase_dom"/>
</dbReference>
<reference evidence="2 3" key="1">
    <citation type="submission" date="2019-07" db="EMBL/GenBank/DDBJ databases">
        <authorList>
            <person name="Zhao L.H."/>
        </authorList>
    </citation>
    <scope>NUCLEOTIDE SEQUENCE [LARGE SCALE GENOMIC DNA]</scope>
    <source>
        <strain evidence="2 3">Co35</strain>
    </source>
</reference>
<proteinExistence type="predicted"/>
<feature type="domain" description="VOC" evidence="1">
    <location>
        <begin position="4"/>
        <end position="126"/>
    </location>
</feature>
<dbReference type="SUPFAM" id="SSF54593">
    <property type="entry name" value="Glyoxalase/Bleomycin resistance protein/Dihydroxybiphenyl dioxygenase"/>
    <property type="match status" value="1"/>
</dbReference>
<dbReference type="OrthoDB" id="9798430at2"/>
<comment type="caution">
    <text evidence="2">The sequence shown here is derived from an EMBL/GenBank/DDBJ whole genome shotgun (WGS) entry which is preliminary data.</text>
</comment>
<evidence type="ECO:0000313" key="3">
    <source>
        <dbReference type="Proteomes" id="UP000316988"/>
    </source>
</evidence>
<dbReference type="Proteomes" id="UP000316988">
    <property type="component" value="Unassembled WGS sequence"/>
</dbReference>
<organism evidence="2 3">
    <name type="scientific">Aeromicrobium piscarium</name>
    <dbReference type="NCBI Taxonomy" id="2590901"/>
    <lineage>
        <taxon>Bacteria</taxon>
        <taxon>Bacillati</taxon>
        <taxon>Actinomycetota</taxon>
        <taxon>Actinomycetes</taxon>
        <taxon>Propionibacteriales</taxon>
        <taxon>Nocardioidaceae</taxon>
        <taxon>Aeromicrobium</taxon>
    </lineage>
</organism>
<dbReference type="PROSITE" id="PS51819">
    <property type="entry name" value="VOC"/>
    <property type="match status" value="1"/>
</dbReference>
<dbReference type="RefSeq" id="WP_143914179.1">
    <property type="nucleotide sequence ID" value="NZ_VLNT01000013.1"/>
</dbReference>
<gene>
    <name evidence="2" type="ORF">FNM00_14045</name>
</gene>
<evidence type="ECO:0000259" key="1">
    <source>
        <dbReference type="PROSITE" id="PS51819"/>
    </source>
</evidence>
<protein>
    <submittedName>
        <fullName evidence="2">VOC family protein</fullName>
    </submittedName>
</protein>
<dbReference type="EMBL" id="VLNT01000013">
    <property type="protein sequence ID" value="TSD58613.1"/>
    <property type="molecule type" value="Genomic_DNA"/>
</dbReference>
<dbReference type="PANTHER" id="PTHR36503">
    <property type="entry name" value="BLR2520 PROTEIN"/>
    <property type="match status" value="1"/>
</dbReference>
<dbReference type="Pfam" id="PF00903">
    <property type="entry name" value="Glyoxalase"/>
    <property type="match status" value="1"/>
</dbReference>
<name>A0A554RWY3_9ACTN</name>
<dbReference type="InterPro" id="IPR029068">
    <property type="entry name" value="Glyas_Bleomycin-R_OHBP_Dase"/>
</dbReference>
<accession>A0A554RWY3</accession>
<sequence length="140" mass="15114">MEQRLSLVTLGVADLARSRAFYENGLGFVKHNDEPEVAFYQLPGIVLALWSRQELAADAGVEDTGATFGGIALAHNARDRAGVDEIVAEALAAGGSLRKQPEPTPWGGYSGYIADPDGHLWEIAHNPDWTIDRDGRVSMP</sequence>
<dbReference type="AlphaFoldDB" id="A0A554RWY3"/>
<dbReference type="CDD" id="cd07251">
    <property type="entry name" value="VOC_like"/>
    <property type="match status" value="1"/>
</dbReference>
<dbReference type="InterPro" id="IPR037523">
    <property type="entry name" value="VOC_core"/>
</dbReference>